<feature type="compositionally biased region" description="Low complexity" evidence="1">
    <location>
        <begin position="385"/>
        <end position="402"/>
    </location>
</feature>
<protein>
    <submittedName>
        <fullName evidence="2">Uncharacterized protein</fullName>
    </submittedName>
</protein>
<feature type="region of interest" description="Disordered" evidence="1">
    <location>
        <begin position="375"/>
        <end position="409"/>
    </location>
</feature>
<feature type="compositionally biased region" description="Acidic residues" evidence="1">
    <location>
        <begin position="159"/>
        <end position="176"/>
    </location>
</feature>
<reference evidence="2 3" key="1">
    <citation type="journal article" date="2016" name="Mol. Biol. Evol.">
        <title>Comparative Genomics of Early-Diverging Mushroom-Forming Fungi Provides Insights into the Origins of Lignocellulose Decay Capabilities.</title>
        <authorList>
            <person name="Nagy L.G."/>
            <person name="Riley R."/>
            <person name="Tritt A."/>
            <person name="Adam C."/>
            <person name="Daum C."/>
            <person name="Floudas D."/>
            <person name="Sun H."/>
            <person name="Yadav J.S."/>
            <person name="Pangilinan J."/>
            <person name="Larsson K.H."/>
            <person name="Matsuura K."/>
            <person name="Barry K."/>
            <person name="Labutti K."/>
            <person name="Kuo R."/>
            <person name="Ohm R.A."/>
            <person name="Bhattacharya S.S."/>
            <person name="Shirouzu T."/>
            <person name="Yoshinaga Y."/>
            <person name="Martin F.M."/>
            <person name="Grigoriev I.V."/>
            <person name="Hibbett D.S."/>
        </authorList>
    </citation>
    <scope>NUCLEOTIDE SEQUENCE [LARGE SCALE GENOMIC DNA]</scope>
    <source>
        <strain evidence="2 3">TUFC12733</strain>
    </source>
</reference>
<keyword evidence="3" id="KW-1185">Reference proteome</keyword>
<evidence type="ECO:0000313" key="2">
    <source>
        <dbReference type="EMBL" id="KZO98720.1"/>
    </source>
</evidence>
<feature type="compositionally biased region" description="Polar residues" evidence="1">
    <location>
        <begin position="212"/>
        <end position="221"/>
    </location>
</feature>
<evidence type="ECO:0000313" key="3">
    <source>
        <dbReference type="Proteomes" id="UP000076738"/>
    </source>
</evidence>
<feature type="region of interest" description="Disordered" evidence="1">
    <location>
        <begin position="195"/>
        <end position="224"/>
    </location>
</feature>
<sequence length="409" mass="44080">MEQSLRRQIMAMERSPRARQAMGRSLTNRQAMEKYPRRATPATGGSHHLRAPLHPGPLQVSLQLSMRLPNLRRSQIPPARAELPAGGQQYSPQGGYAQAEHEEAEEPADTGRAARPFSAAPSPVPSPPRSGGTASPASPAELEGHEASPSQRPLPTPPQDEEVAGLDEEEGSDGVEEINGGGSVHAERARAMDVHGWGRGAGGSRATGSRTPASTQASMTTRAYHGPERRGLYRPMDLSWSTMMDHQREVADQVREREEELLQLFTLVILTSKDKHIFPGIRAVATSSGLSTCVSDWPQLVNDVLAGTLGTEFKQIDDIYIFDPDQGRSGVYGRTTLRMVIKAERVIARLAGVADDNFGLQEELAKLVPLATRDARRGSKRTRAHSPSSSPPAAGFACSAASFQPALEG</sequence>
<organism evidence="2 3">
    <name type="scientific">Calocera viscosa (strain TUFC12733)</name>
    <dbReference type="NCBI Taxonomy" id="1330018"/>
    <lineage>
        <taxon>Eukaryota</taxon>
        <taxon>Fungi</taxon>
        <taxon>Dikarya</taxon>
        <taxon>Basidiomycota</taxon>
        <taxon>Agaricomycotina</taxon>
        <taxon>Dacrymycetes</taxon>
        <taxon>Dacrymycetales</taxon>
        <taxon>Dacrymycetaceae</taxon>
        <taxon>Calocera</taxon>
    </lineage>
</organism>
<feature type="region of interest" description="Disordered" evidence="1">
    <location>
        <begin position="81"/>
        <end position="180"/>
    </location>
</feature>
<evidence type="ECO:0000256" key="1">
    <source>
        <dbReference type="SAM" id="MobiDB-lite"/>
    </source>
</evidence>
<dbReference type="EMBL" id="KV417274">
    <property type="protein sequence ID" value="KZO98720.1"/>
    <property type="molecule type" value="Genomic_DNA"/>
</dbReference>
<gene>
    <name evidence="2" type="ORF">CALVIDRAFT_416603</name>
</gene>
<name>A0A167PEZ4_CALVF</name>
<accession>A0A167PEZ4</accession>
<proteinExistence type="predicted"/>
<dbReference type="AlphaFoldDB" id="A0A167PEZ4"/>
<feature type="region of interest" description="Disordered" evidence="1">
    <location>
        <begin position="1"/>
        <end position="56"/>
    </location>
</feature>
<dbReference type="Proteomes" id="UP000076738">
    <property type="component" value="Unassembled WGS sequence"/>
</dbReference>